<dbReference type="Proteomes" id="UP000005205">
    <property type="component" value="Unassembled WGS sequence"/>
</dbReference>
<accession>A0A158NT96</accession>
<gene>
    <name evidence="1" type="primary">105623991</name>
</gene>
<proteinExistence type="predicted"/>
<evidence type="ECO:0000313" key="2">
    <source>
        <dbReference type="Proteomes" id="UP000005205"/>
    </source>
</evidence>
<sequence length="94" mass="10680">MCKIDTLAEKRAKSIQQSHDAEKTVSNSQSFKIVSDALSDKLIGLKLTFFSATASLFEPFLRKFQENVPMLMQRIVKSEILHNTSYLNKIDLSD</sequence>
<keyword evidence="2" id="KW-1185">Reference proteome</keyword>
<reference evidence="1" key="2">
    <citation type="submission" date="2016-04" db="UniProtKB">
        <authorList>
            <consortium name="EnsemblMetazoa"/>
        </authorList>
    </citation>
    <scope>IDENTIFICATION</scope>
</reference>
<dbReference type="AlphaFoldDB" id="A0A158NT96"/>
<dbReference type="EnsemblMetazoa" id="XM_012205364.1">
    <property type="protein sequence ID" value="XP_012060754.1"/>
    <property type="gene ID" value="LOC105623991"/>
</dbReference>
<dbReference type="KEGG" id="acep:105623991"/>
<dbReference type="InParanoid" id="A0A158NT96"/>
<dbReference type="EMBL" id="ADTU01002658">
    <property type="status" value="NOT_ANNOTATED_CDS"/>
    <property type="molecule type" value="Genomic_DNA"/>
</dbReference>
<dbReference type="OrthoDB" id="7698694at2759"/>
<protein>
    <submittedName>
        <fullName evidence="1">Uncharacterized protein</fullName>
    </submittedName>
</protein>
<evidence type="ECO:0000313" key="1">
    <source>
        <dbReference type="EnsemblMetazoa" id="XP_012060754.1"/>
    </source>
</evidence>
<reference evidence="2" key="1">
    <citation type="journal article" date="2011" name="PLoS Genet.">
        <title>The genome sequence of the leaf-cutter ant Atta cephalotes reveals insights into its obligate symbiotic lifestyle.</title>
        <authorList>
            <person name="Suen G."/>
            <person name="Teiling C."/>
            <person name="Li L."/>
            <person name="Holt C."/>
            <person name="Abouheif E."/>
            <person name="Bornberg-Bauer E."/>
            <person name="Bouffard P."/>
            <person name="Caldera E.J."/>
            <person name="Cash E."/>
            <person name="Cavanaugh A."/>
            <person name="Denas O."/>
            <person name="Elhaik E."/>
            <person name="Fave M.J."/>
            <person name="Gadau J."/>
            <person name="Gibson J.D."/>
            <person name="Graur D."/>
            <person name="Grubbs K.J."/>
            <person name="Hagen D.E."/>
            <person name="Harkins T.T."/>
            <person name="Helmkampf M."/>
            <person name="Hu H."/>
            <person name="Johnson B.R."/>
            <person name="Kim J."/>
            <person name="Marsh S.E."/>
            <person name="Moeller J.A."/>
            <person name="Munoz-Torres M.C."/>
            <person name="Murphy M.C."/>
            <person name="Naughton M.C."/>
            <person name="Nigam S."/>
            <person name="Overson R."/>
            <person name="Rajakumar R."/>
            <person name="Reese J.T."/>
            <person name="Scott J.J."/>
            <person name="Smith C.R."/>
            <person name="Tao S."/>
            <person name="Tsutsui N.D."/>
            <person name="Viljakainen L."/>
            <person name="Wissler L."/>
            <person name="Yandell M.D."/>
            <person name="Zimmer F."/>
            <person name="Taylor J."/>
            <person name="Slater S.C."/>
            <person name="Clifton S.W."/>
            <person name="Warren W.C."/>
            <person name="Elsik C.G."/>
            <person name="Smith C.D."/>
            <person name="Weinstock G.M."/>
            <person name="Gerardo N.M."/>
            <person name="Currie C.R."/>
        </authorList>
    </citation>
    <scope>NUCLEOTIDE SEQUENCE [LARGE SCALE GENOMIC DNA]</scope>
</reference>
<name>A0A158NT96_ATTCE</name>
<organism evidence="1 2">
    <name type="scientific">Atta cephalotes</name>
    <name type="common">Leafcutter ant</name>
    <dbReference type="NCBI Taxonomy" id="12957"/>
    <lineage>
        <taxon>Eukaryota</taxon>
        <taxon>Metazoa</taxon>
        <taxon>Ecdysozoa</taxon>
        <taxon>Arthropoda</taxon>
        <taxon>Hexapoda</taxon>
        <taxon>Insecta</taxon>
        <taxon>Pterygota</taxon>
        <taxon>Neoptera</taxon>
        <taxon>Endopterygota</taxon>
        <taxon>Hymenoptera</taxon>
        <taxon>Apocrita</taxon>
        <taxon>Aculeata</taxon>
        <taxon>Formicoidea</taxon>
        <taxon>Formicidae</taxon>
        <taxon>Myrmicinae</taxon>
        <taxon>Atta</taxon>
    </lineage>
</organism>